<sequence>MKAPYQWALFATSTVKHLDTAAPTVTISSPSATIIGESKDGEDGTVEVFKGIPYAEPPVPANDLRLRPPRPISTSLGTVQATGDPAACPQMNEGQTKCMPLPPNVAALTGATSPNVTTINEDCLTLNIWRPKDSTPEKQYPVLFWIYGGSFEVGSNLDLPGGPIVNASINQDLPIIFVSANYRLGGFGFLPGQRVRDDGAANLGLQDQRLALQWVADNIQAFGGDPNRVTIWGQSAGSHSVFHQMALYNGDHTYHGSPLFQGGIMNSGNTWPLDDVNGTRGEAVYKQVVENSPCSQENDTLACLRKLEYPDFLHASNSVPSRSSYYSLSLSYLPRPDGKVVTASPEEAVFNGTYAKVPFIVGDPEDDGSAVVFNMTNITTIDQVGDYLSRYYYLHADQSQIDEILSIYSDDYEYGAPFHTPPSNSLYPQSKRLAAILADLTVLLTRRFILADAMPDYSNVPAWSFIISVFKGIPYLGSFHGSELYMRDIWAMLQKDFPDLFSGDIEPVISSMWSYYLSFIYYQDPNQANQTVSWPRWTDQQQIMNFTRNGNEVKPDNFRSKATEFLVNNVESLRM</sequence>
<organism evidence="5 6">
    <name type="scientific">Aspergillus carbonarius (strain ITEM 5010)</name>
    <dbReference type="NCBI Taxonomy" id="602072"/>
    <lineage>
        <taxon>Eukaryota</taxon>
        <taxon>Fungi</taxon>
        <taxon>Dikarya</taxon>
        <taxon>Ascomycota</taxon>
        <taxon>Pezizomycotina</taxon>
        <taxon>Eurotiomycetes</taxon>
        <taxon>Eurotiomycetidae</taxon>
        <taxon>Eurotiales</taxon>
        <taxon>Aspergillaceae</taxon>
        <taxon>Aspergillus</taxon>
        <taxon>Aspergillus subgen. Circumdati</taxon>
    </lineage>
</organism>
<dbReference type="InterPro" id="IPR050309">
    <property type="entry name" value="Type-B_Carboxylest/Lipase"/>
</dbReference>
<dbReference type="GO" id="GO:0016787">
    <property type="term" value="F:hydrolase activity"/>
    <property type="evidence" value="ECO:0007669"/>
    <property type="project" value="UniProtKB-KW"/>
</dbReference>
<dbReference type="PANTHER" id="PTHR11559">
    <property type="entry name" value="CARBOXYLESTERASE"/>
    <property type="match status" value="1"/>
</dbReference>
<dbReference type="Gene3D" id="3.40.50.1820">
    <property type="entry name" value="alpha/beta hydrolase"/>
    <property type="match status" value="1"/>
</dbReference>
<protein>
    <recommendedName>
        <fullName evidence="3">Carboxylic ester hydrolase</fullName>
        <ecNumber evidence="3">3.1.1.-</ecNumber>
    </recommendedName>
</protein>
<evidence type="ECO:0000259" key="4">
    <source>
        <dbReference type="Pfam" id="PF00135"/>
    </source>
</evidence>
<dbReference type="OMA" id="GIMNSGN"/>
<gene>
    <name evidence="5" type="ORF">ASPCADRAFT_133260</name>
</gene>
<evidence type="ECO:0000256" key="2">
    <source>
        <dbReference type="ARBA" id="ARBA00022801"/>
    </source>
</evidence>
<keyword evidence="6" id="KW-1185">Reference proteome</keyword>
<dbReference type="InterPro" id="IPR019826">
    <property type="entry name" value="Carboxylesterase_B_AS"/>
</dbReference>
<name>A0A1R3REG0_ASPC5</name>
<evidence type="ECO:0000313" key="6">
    <source>
        <dbReference type="Proteomes" id="UP000188318"/>
    </source>
</evidence>
<feature type="domain" description="Carboxylesterase type B" evidence="4">
    <location>
        <begin position="23"/>
        <end position="554"/>
    </location>
</feature>
<dbReference type="VEuPathDB" id="FungiDB:ASPCADRAFT_133260"/>
<dbReference type="OrthoDB" id="6846267at2759"/>
<dbReference type="InterPro" id="IPR019819">
    <property type="entry name" value="Carboxylesterase_B_CS"/>
</dbReference>
<dbReference type="InterPro" id="IPR002018">
    <property type="entry name" value="CarbesteraseB"/>
</dbReference>
<evidence type="ECO:0000313" key="5">
    <source>
        <dbReference type="EMBL" id="OOF92869.1"/>
    </source>
</evidence>
<dbReference type="SUPFAM" id="SSF53474">
    <property type="entry name" value="alpha/beta-Hydrolases"/>
    <property type="match status" value="1"/>
</dbReference>
<dbReference type="AlphaFoldDB" id="A0A1R3REG0"/>
<reference evidence="6" key="1">
    <citation type="journal article" date="2017" name="Genome Biol.">
        <title>Comparative genomics reveals high biological diversity and specific adaptations in the industrially and medically important fungal genus Aspergillus.</title>
        <authorList>
            <person name="de Vries R.P."/>
            <person name="Riley R."/>
            <person name="Wiebenga A."/>
            <person name="Aguilar-Osorio G."/>
            <person name="Amillis S."/>
            <person name="Uchima C.A."/>
            <person name="Anderluh G."/>
            <person name="Asadollahi M."/>
            <person name="Askin M."/>
            <person name="Barry K."/>
            <person name="Battaglia E."/>
            <person name="Bayram O."/>
            <person name="Benocci T."/>
            <person name="Braus-Stromeyer S.A."/>
            <person name="Caldana C."/>
            <person name="Canovas D."/>
            <person name="Cerqueira G.C."/>
            <person name="Chen F."/>
            <person name="Chen W."/>
            <person name="Choi C."/>
            <person name="Clum A."/>
            <person name="Dos Santos R.A."/>
            <person name="Damasio A.R."/>
            <person name="Diallinas G."/>
            <person name="Emri T."/>
            <person name="Fekete E."/>
            <person name="Flipphi M."/>
            <person name="Freyberg S."/>
            <person name="Gallo A."/>
            <person name="Gournas C."/>
            <person name="Habgood R."/>
            <person name="Hainaut M."/>
            <person name="Harispe M.L."/>
            <person name="Henrissat B."/>
            <person name="Hilden K.S."/>
            <person name="Hope R."/>
            <person name="Hossain A."/>
            <person name="Karabika E."/>
            <person name="Karaffa L."/>
            <person name="Karanyi Z."/>
            <person name="Krasevec N."/>
            <person name="Kuo A."/>
            <person name="Kusch H."/>
            <person name="LaButti K."/>
            <person name="Lagendijk E.L."/>
            <person name="Lapidus A."/>
            <person name="Levasseur A."/>
            <person name="Lindquist E."/>
            <person name="Lipzen A."/>
            <person name="Logrieco A.F."/>
            <person name="MacCabe A."/>
            <person name="Maekelae M.R."/>
            <person name="Malavazi I."/>
            <person name="Melin P."/>
            <person name="Meyer V."/>
            <person name="Mielnichuk N."/>
            <person name="Miskei M."/>
            <person name="Molnar A.P."/>
            <person name="Mule G."/>
            <person name="Ngan C.Y."/>
            <person name="Orejas M."/>
            <person name="Orosz E."/>
            <person name="Ouedraogo J.P."/>
            <person name="Overkamp K.M."/>
            <person name="Park H.-S."/>
            <person name="Perrone G."/>
            <person name="Piumi F."/>
            <person name="Punt P.J."/>
            <person name="Ram A.F."/>
            <person name="Ramon A."/>
            <person name="Rauscher S."/>
            <person name="Record E."/>
            <person name="Riano-Pachon D.M."/>
            <person name="Robert V."/>
            <person name="Roehrig J."/>
            <person name="Ruller R."/>
            <person name="Salamov A."/>
            <person name="Salih N.S."/>
            <person name="Samson R.A."/>
            <person name="Sandor E."/>
            <person name="Sanguinetti M."/>
            <person name="Schuetze T."/>
            <person name="Sepcic K."/>
            <person name="Shelest E."/>
            <person name="Sherlock G."/>
            <person name="Sophianopoulou V."/>
            <person name="Squina F.M."/>
            <person name="Sun H."/>
            <person name="Susca A."/>
            <person name="Todd R.B."/>
            <person name="Tsang A."/>
            <person name="Unkles S.E."/>
            <person name="van de Wiele N."/>
            <person name="van Rossen-Uffink D."/>
            <person name="Oliveira J.V."/>
            <person name="Vesth T.C."/>
            <person name="Visser J."/>
            <person name="Yu J.-H."/>
            <person name="Zhou M."/>
            <person name="Andersen M.R."/>
            <person name="Archer D.B."/>
            <person name="Baker S.E."/>
            <person name="Benoit I."/>
            <person name="Brakhage A.A."/>
            <person name="Braus G.H."/>
            <person name="Fischer R."/>
            <person name="Frisvad J.C."/>
            <person name="Goldman G.H."/>
            <person name="Houbraken J."/>
            <person name="Oakley B."/>
            <person name="Pocsi I."/>
            <person name="Scazzocchio C."/>
            <person name="Seiboth B."/>
            <person name="vanKuyk P.A."/>
            <person name="Wortman J."/>
            <person name="Dyer P.S."/>
            <person name="Grigoriev I.V."/>
        </authorList>
    </citation>
    <scope>NUCLEOTIDE SEQUENCE [LARGE SCALE GENOMIC DNA]</scope>
    <source>
        <strain evidence="6">ITEM 5010</strain>
    </source>
</reference>
<accession>A0A1R3REG0</accession>
<dbReference type="EMBL" id="KV907506">
    <property type="protein sequence ID" value="OOF92869.1"/>
    <property type="molecule type" value="Genomic_DNA"/>
</dbReference>
<comment type="similarity">
    <text evidence="1 3">Belongs to the type-B carboxylesterase/lipase family.</text>
</comment>
<dbReference type="PROSITE" id="PS00122">
    <property type="entry name" value="CARBOXYLESTERASE_B_1"/>
    <property type="match status" value="1"/>
</dbReference>
<dbReference type="EC" id="3.1.1.-" evidence="3"/>
<evidence type="ECO:0000256" key="3">
    <source>
        <dbReference type="RuleBase" id="RU361235"/>
    </source>
</evidence>
<dbReference type="Pfam" id="PF00135">
    <property type="entry name" value="COesterase"/>
    <property type="match status" value="1"/>
</dbReference>
<keyword evidence="2 3" id="KW-0378">Hydrolase</keyword>
<dbReference type="Proteomes" id="UP000188318">
    <property type="component" value="Unassembled WGS sequence"/>
</dbReference>
<proteinExistence type="inferred from homology"/>
<dbReference type="PROSITE" id="PS00941">
    <property type="entry name" value="CARBOXYLESTERASE_B_2"/>
    <property type="match status" value="1"/>
</dbReference>
<evidence type="ECO:0000256" key="1">
    <source>
        <dbReference type="ARBA" id="ARBA00005964"/>
    </source>
</evidence>
<dbReference type="STRING" id="602072.A0A1R3REG0"/>
<dbReference type="InterPro" id="IPR029058">
    <property type="entry name" value="AB_hydrolase_fold"/>
</dbReference>